<dbReference type="Proteomes" id="UP000832034">
    <property type="component" value="Chromosome"/>
</dbReference>
<gene>
    <name evidence="2" type="ORF">LVJ81_00935</name>
</gene>
<dbReference type="Pfam" id="PF13649">
    <property type="entry name" value="Methyltransf_25"/>
    <property type="match status" value="1"/>
</dbReference>
<feature type="domain" description="Methyltransferase" evidence="1">
    <location>
        <begin position="52"/>
        <end position="134"/>
    </location>
</feature>
<organism evidence="2 3">
    <name type="scientific">Vitreoscilla stercoraria</name>
    <dbReference type="NCBI Taxonomy" id="61"/>
    <lineage>
        <taxon>Bacteria</taxon>
        <taxon>Pseudomonadati</taxon>
        <taxon>Pseudomonadota</taxon>
        <taxon>Betaproteobacteria</taxon>
        <taxon>Neisseriales</taxon>
        <taxon>Neisseriaceae</taxon>
        <taxon>Vitreoscilla</taxon>
    </lineage>
</organism>
<name>A0ABY4EB65_VITST</name>
<accession>A0ABY4EB65</accession>
<dbReference type="GO" id="GO:0032259">
    <property type="term" value="P:methylation"/>
    <property type="evidence" value="ECO:0007669"/>
    <property type="project" value="UniProtKB-KW"/>
</dbReference>
<keyword evidence="3" id="KW-1185">Reference proteome</keyword>
<dbReference type="CDD" id="cd02440">
    <property type="entry name" value="AdoMet_MTases"/>
    <property type="match status" value="1"/>
</dbReference>
<dbReference type="GO" id="GO:0008168">
    <property type="term" value="F:methyltransferase activity"/>
    <property type="evidence" value="ECO:0007669"/>
    <property type="project" value="UniProtKB-KW"/>
</dbReference>
<reference evidence="2" key="1">
    <citation type="submission" date="2021-12" db="EMBL/GenBank/DDBJ databases">
        <authorList>
            <person name="Veyrier F.J."/>
        </authorList>
    </citation>
    <scope>NUCLEOTIDE SEQUENCE</scope>
    <source>
        <strain evidence="2">SAG 1488-6</strain>
    </source>
</reference>
<dbReference type="InterPro" id="IPR029063">
    <property type="entry name" value="SAM-dependent_MTases_sf"/>
</dbReference>
<evidence type="ECO:0000313" key="2">
    <source>
        <dbReference type="EMBL" id="UOO92645.1"/>
    </source>
</evidence>
<dbReference type="EMBL" id="CP091512">
    <property type="protein sequence ID" value="UOO92645.1"/>
    <property type="molecule type" value="Genomic_DNA"/>
</dbReference>
<evidence type="ECO:0000313" key="3">
    <source>
        <dbReference type="Proteomes" id="UP000832034"/>
    </source>
</evidence>
<dbReference type="SUPFAM" id="SSF53335">
    <property type="entry name" value="S-adenosyl-L-methionine-dependent methyltransferases"/>
    <property type="match status" value="1"/>
</dbReference>
<protein>
    <submittedName>
        <fullName evidence="2">Class I SAM-dependent methyltransferase</fullName>
    </submittedName>
</protein>
<keyword evidence="2" id="KW-0489">Methyltransferase</keyword>
<dbReference type="RefSeq" id="WP_019957995.1">
    <property type="nucleotide sequence ID" value="NZ_CP091512.1"/>
</dbReference>
<proteinExistence type="predicted"/>
<reference evidence="2" key="2">
    <citation type="journal article" date="2022" name="Res Sq">
        <title>Evolution of multicellular longitudinally dividing oral cavity symbionts (Neisseriaceae).</title>
        <authorList>
            <person name="Nyongesa S."/>
            <person name="Weber P."/>
            <person name="Bernet E."/>
            <person name="Pullido F."/>
            <person name="Nieckarz M."/>
            <person name="Delaby M."/>
            <person name="Nieves C."/>
            <person name="Viehboeck T."/>
            <person name="Krause N."/>
            <person name="Rivera-Millot A."/>
            <person name="Nakamura A."/>
            <person name="Vischer N."/>
            <person name="VanNieuwenhze M."/>
            <person name="Brun Y."/>
            <person name="Cava F."/>
            <person name="Bulgheresi S."/>
            <person name="Veyrier F."/>
        </authorList>
    </citation>
    <scope>NUCLEOTIDE SEQUENCE</scope>
    <source>
        <strain evidence="2">SAG 1488-6</strain>
    </source>
</reference>
<evidence type="ECO:0000259" key="1">
    <source>
        <dbReference type="Pfam" id="PF13649"/>
    </source>
</evidence>
<dbReference type="Gene3D" id="3.40.50.150">
    <property type="entry name" value="Vaccinia Virus protein VP39"/>
    <property type="match status" value="1"/>
</dbReference>
<sequence length="218" mass="24886">MATTPQLQAIEQQLACPQGEQGLDIADMMHATNINMTLNGWQCMRLAPNGRVLELGHGNAAHVTPLLKKRSDIHYTGLEISELMCEQAHLLNQEMVNHYRATFWHYDGQYIPSFIQAFDGILSVNTIYFWDQPQFLLLQLKQQLSALGRLALVYMDPEFLQTLPFVGHQFKPYAPNKLEALLTQTGFQNITTKSFHDEVTRKDQSVATRLFHVTTAQR</sequence>
<dbReference type="InterPro" id="IPR041698">
    <property type="entry name" value="Methyltransf_25"/>
</dbReference>
<keyword evidence="2" id="KW-0808">Transferase</keyword>